<reference evidence="2 3" key="1">
    <citation type="submission" date="2019-08" db="EMBL/GenBank/DDBJ databases">
        <title>The genome sequence of a newly discovered highly antifungal drug resistant Aspergillus species, Aspergillus tanneri NIH 1004.</title>
        <authorList>
            <person name="Mounaud S."/>
            <person name="Singh I."/>
            <person name="Joardar V."/>
            <person name="Pakala S."/>
            <person name="Pakala S."/>
            <person name="Venepally P."/>
            <person name="Chung J.K."/>
            <person name="Losada L."/>
            <person name="Nierman W.C."/>
        </authorList>
    </citation>
    <scope>NUCLEOTIDE SEQUENCE [LARGE SCALE GENOMIC DNA]</scope>
    <source>
        <strain evidence="2 3">NIH1004</strain>
    </source>
</reference>
<evidence type="ECO:0000313" key="3">
    <source>
        <dbReference type="Proteomes" id="UP000324241"/>
    </source>
</evidence>
<name>A0A5M9MY78_9EURO</name>
<feature type="domain" description="Condensation" evidence="1">
    <location>
        <begin position="124"/>
        <end position="188"/>
    </location>
</feature>
<accession>A0A5M9MY78</accession>
<evidence type="ECO:0000259" key="1">
    <source>
        <dbReference type="Pfam" id="PF00668"/>
    </source>
</evidence>
<sequence length="231" mass="26156">MASGSMRSAVKVSNDVEERLIGHIKRTLQLPISEPLDGSTSLSRLGIDALSAKEIRRWALGQLHVDVSVVDIVAEHVQHVVPPEERHAATISESDKFSECFKSETEELNIIASAPRFRRTEGISFTQTRLWFAGQYMGDPVQYNIGMLHKIHGPFSAKRLEKTLFETFALHEIMRTAFLQDKSTGELQLELLSDARPGFQRIHDQSAQQSLGDTKRTWHIYGNWTRAKRFG</sequence>
<dbReference type="Gene3D" id="3.30.559.10">
    <property type="entry name" value="Chloramphenicol acetyltransferase-like domain"/>
    <property type="match status" value="1"/>
</dbReference>
<dbReference type="GO" id="GO:0003824">
    <property type="term" value="F:catalytic activity"/>
    <property type="evidence" value="ECO:0007669"/>
    <property type="project" value="InterPro"/>
</dbReference>
<dbReference type="RefSeq" id="XP_033431442.1">
    <property type="nucleotide sequence ID" value="XM_033565685.1"/>
</dbReference>
<evidence type="ECO:0000313" key="2">
    <source>
        <dbReference type="EMBL" id="KAA8652081.1"/>
    </source>
</evidence>
<gene>
    <name evidence="2" type="ORF">ATNIH1004_000985</name>
</gene>
<proteinExistence type="predicted"/>
<protein>
    <recommendedName>
        <fullName evidence="1">Condensation domain-containing protein</fullName>
    </recommendedName>
</protein>
<dbReference type="InterPro" id="IPR001242">
    <property type="entry name" value="Condensation_dom"/>
</dbReference>
<dbReference type="GeneID" id="54323687"/>
<comment type="caution">
    <text evidence="2">The sequence shown here is derived from an EMBL/GenBank/DDBJ whole genome shotgun (WGS) entry which is preliminary data.</text>
</comment>
<dbReference type="SUPFAM" id="SSF47336">
    <property type="entry name" value="ACP-like"/>
    <property type="match status" value="1"/>
</dbReference>
<dbReference type="Pfam" id="PF00668">
    <property type="entry name" value="Condensation"/>
    <property type="match status" value="1"/>
</dbReference>
<dbReference type="SUPFAM" id="SSF52777">
    <property type="entry name" value="CoA-dependent acyltransferases"/>
    <property type="match status" value="1"/>
</dbReference>
<organism evidence="2 3">
    <name type="scientific">Aspergillus tanneri</name>
    <dbReference type="NCBI Taxonomy" id="1220188"/>
    <lineage>
        <taxon>Eukaryota</taxon>
        <taxon>Fungi</taxon>
        <taxon>Dikarya</taxon>
        <taxon>Ascomycota</taxon>
        <taxon>Pezizomycotina</taxon>
        <taxon>Eurotiomycetes</taxon>
        <taxon>Eurotiomycetidae</taxon>
        <taxon>Eurotiales</taxon>
        <taxon>Aspergillaceae</taxon>
        <taxon>Aspergillus</taxon>
        <taxon>Aspergillus subgen. Circumdati</taxon>
    </lineage>
</organism>
<dbReference type="Proteomes" id="UP000324241">
    <property type="component" value="Unassembled WGS sequence"/>
</dbReference>
<dbReference type="EMBL" id="QUQM01000002">
    <property type="protein sequence ID" value="KAA8652081.1"/>
    <property type="molecule type" value="Genomic_DNA"/>
</dbReference>
<dbReference type="VEuPathDB" id="FungiDB:EYZ11_005567"/>
<dbReference type="AlphaFoldDB" id="A0A5M9MY78"/>
<dbReference type="InterPro" id="IPR023213">
    <property type="entry name" value="CAT-like_dom_sf"/>
</dbReference>
<dbReference type="InterPro" id="IPR036736">
    <property type="entry name" value="ACP-like_sf"/>
</dbReference>